<dbReference type="EMBL" id="JASCTH010000001">
    <property type="protein sequence ID" value="MDI6097305.1"/>
    <property type="molecule type" value="Genomic_DNA"/>
</dbReference>
<proteinExistence type="predicted"/>
<sequence length="147" mass="15197">MDVDEAAKALAEIQRRNEQTLRQGTPRRFPAWYTYGSAASLTVVWASGDVSGWAAIAMMAAGVLATLGLAVLLERITGVRLRMRALRLAPIAIITGAMLVTAIVVGSVMRLLDVPVASTIGGLAGGVVAVIGMGRAQAAAADVRGPE</sequence>
<comment type="caution">
    <text evidence="2">The sequence shown here is derived from an EMBL/GenBank/DDBJ whole genome shotgun (WGS) entry which is preliminary data.</text>
</comment>
<keyword evidence="1" id="KW-0812">Transmembrane</keyword>
<feature type="transmembrane region" description="Helical" evidence="1">
    <location>
        <begin position="85"/>
        <end position="108"/>
    </location>
</feature>
<accession>A0ABT6WC71</accession>
<reference evidence="2 3" key="1">
    <citation type="submission" date="2023-05" db="EMBL/GenBank/DDBJ databases">
        <title>Actinoplanes sp. NEAU-A12 genome sequencing.</title>
        <authorList>
            <person name="Wang Z.-S."/>
        </authorList>
    </citation>
    <scope>NUCLEOTIDE SEQUENCE [LARGE SCALE GENOMIC DNA]</scope>
    <source>
        <strain evidence="2 3">NEAU-A12</strain>
    </source>
</reference>
<organism evidence="2 3">
    <name type="scientific">Actinoplanes sandaracinus</name>
    <dbReference type="NCBI Taxonomy" id="3045177"/>
    <lineage>
        <taxon>Bacteria</taxon>
        <taxon>Bacillati</taxon>
        <taxon>Actinomycetota</taxon>
        <taxon>Actinomycetes</taxon>
        <taxon>Micromonosporales</taxon>
        <taxon>Micromonosporaceae</taxon>
        <taxon>Actinoplanes</taxon>
    </lineage>
</organism>
<evidence type="ECO:0000313" key="3">
    <source>
        <dbReference type="Proteomes" id="UP001241758"/>
    </source>
</evidence>
<dbReference type="Proteomes" id="UP001241758">
    <property type="component" value="Unassembled WGS sequence"/>
</dbReference>
<protein>
    <submittedName>
        <fullName evidence="2">Uncharacterized protein</fullName>
    </submittedName>
</protein>
<name>A0ABT6WC71_9ACTN</name>
<feature type="transmembrane region" description="Helical" evidence="1">
    <location>
        <begin position="114"/>
        <end position="134"/>
    </location>
</feature>
<keyword evidence="3" id="KW-1185">Reference proteome</keyword>
<dbReference type="RefSeq" id="WP_282756643.1">
    <property type="nucleotide sequence ID" value="NZ_JASCTH010000001.1"/>
</dbReference>
<gene>
    <name evidence="2" type="ORF">QLQ12_01605</name>
</gene>
<keyword evidence="1" id="KW-0472">Membrane</keyword>
<evidence type="ECO:0000256" key="1">
    <source>
        <dbReference type="SAM" id="Phobius"/>
    </source>
</evidence>
<feature type="transmembrane region" description="Helical" evidence="1">
    <location>
        <begin position="29"/>
        <end position="47"/>
    </location>
</feature>
<evidence type="ECO:0000313" key="2">
    <source>
        <dbReference type="EMBL" id="MDI6097305.1"/>
    </source>
</evidence>
<keyword evidence="1" id="KW-1133">Transmembrane helix</keyword>
<feature type="transmembrane region" description="Helical" evidence="1">
    <location>
        <begin position="53"/>
        <end position="73"/>
    </location>
</feature>